<protein>
    <submittedName>
        <fullName evidence="1">Uncharacterized protein</fullName>
    </submittedName>
</protein>
<gene>
    <name evidence="1" type="ORF">HCT48_03745</name>
</gene>
<accession>A0A968GFG8</accession>
<keyword evidence="2" id="KW-1185">Reference proteome</keyword>
<comment type="caution">
    <text evidence="1">The sequence shown here is derived from an EMBL/GenBank/DDBJ whole genome shotgun (WGS) entry which is preliminary data.</text>
</comment>
<name>A0A968GFG8_9SPIO</name>
<dbReference type="EMBL" id="JAATLM010000001">
    <property type="protein sequence ID" value="NIZ69327.1"/>
    <property type="molecule type" value="Genomic_DNA"/>
</dbReference>
<evidence type="ECO:0000313" key="1">
    <source>
        <dbReference type="EMBL" id="NIZ69327.1"/>
    </source>
</evidence>
<sequence>MSTPQKGAKKRLETELRAIDPELKELYSIYKYHYFRYKHALDKKKLPTIDRW</sequence>
<dbReference type="RefSeq" id="WP_167695421.1">
    <property type="nucleotide sequence ID" value="NZ_CP118181.1"/>
</dbReference>
<evidence type="ECO:0000313" key="2">
    <source>
        <dbReference type="Proteomes" id="UP000778951"/>
    </source>
</evidence>
<dbReference type="AlphaFoldDB" id="A0A968GFG8"/>
<reference evidence="1" key="1">
    <citation type="submission" date="2020-03" db="EMBL/GenBank/DDBJ databases">
        <title>Spirochaetal bacteria isolated from arthropods constitute a novel genus Entomospira genus novum within the order Spirochaetales.</title>
        <authorList>
            <person name="Grana-Miraglia L."/>
            <person name="Sikutova S."/>
            <person name="Fingerle V."/>
            <person name="Sing A."/>
            <person name="Castillo-Ramirez S."/>
            <person name="Margos G."/>
            <person name="Rudolf I."/>
        </authorList>
    </citation>
    <scope>NUCLEOTIDE SEQUENCE</scope>
    <source>
        <strain evidence="1">BR149</strain>
    </source>
</reference>
<organism evidence="1 2">
    <name type="scientific">Entomospira culicis</name>
    <dbReference type="NCBI Taxonomy" id="2719989"/>
    <lineage>
        <taxon>Bacteria</taxon>
        <taxon>Pseudomonadati</taxon>
        <taxon>Spirochaetota</taxon>
        <taxon>Spirochaetia</taxon>
        <taxon>Spirochaetales</taxon>
        <taxon>Spirochaetaceae</taxon>
        <taxon>Entomospira</taxon>
    </lineage>
</organism>
<proteinExistence type="predicted"/>
<dbReference type="Proteomes" id="UP000778951">
    <property type="component" value="Unassembled WGS sequence"/>
</dbReference>